<evidence type="ECO:0000313" key="13">
    <source>
        <dbReference type="EMBL" id="AWN49197.1"/>
    </source>
</evidence>
<evidence type="ECO:0000256" key="1">
    <source>
        <dbReference type="ARBA" id="ARBA00004752"/>
    </source>
</evidence>
<evidence type="ECO:0000256" key="2">
    <source>
        <dbReference type="ARBA" id="ARBA00005992"/>
    </source>
</evidence>
<feature type="signal peptide" evidence="11">
    <location>
        <begin position="1"/>
        <end position="32"/>
    </location>
</feature>
<keyword evidence="5" id="KW-0378">Hydrolase</keyword>
<dbReference type="InterPro" id="IPR038063">
    <property type="entry name" value="Transpep_catalytic_dom"/>
</dbReference>
<reference evidence="13 14" key="1">
    <citation type="submission" date="2018-05" db="EMBL/GenBank/DDBJ databases">
        <title>Complete Genome Sequence of Methylobacterium sp. 17Sr1-28.</title>
        <authorList>
            <person name="Srinivasan S."/>
        </authorList>
    </citation>
    <scope>NUCLEOTIDE SEQUENCE [LARGE SCALE GENOMIC DNA]</scope>
    <source>
        <strain evidence="13 14">17Sr1-28</strain>
    </source>
</reference>
<evidence type="ECO:0000313" key="14">
    <source>
        <dbReference type="Proteomes" id="UP000245444"/>
    </source>
</evidence>
<evidence type="ECO:0000256" key="9">
    <source>
        <dbReference type="PROSITE-ProRule" id="PRU01373"/>
    </source>
</evidence>
<keyword evidence="14" id="KW-1185">Reference proteome</keyword>
<dbReference type="OrthoDB" id="9795305at2"/>
<dbReference type="GO" id="GO:0016757">
    <property type="term" value="F:glycosyltransferase activity"/>
    <property type="evidence" value="ECO:0007669"/>
    <property type="project" value="UniProtKB-KW"/>
</dbReference>
<evidence type="ECO:0000256" key="4">
    <source>
        <dbReference type="ARBA" id="ARBA00022679"/>
    </source>
</evidence>
<dbReference type="RefSeq" id="WP_109961473.1">
    <property type="nucleotide sequence ID" value="NZ_CP029553.1"/>
</dbReference>
<dbReference type="KEGG" id="mtea:DK419_24960"/>
<dbReference type="Gene3D" id="2.40.440.10">
    <property type="entry name" value="L,D-transpeptidase catalytic domain-like"/>
    <property type="match status" value="1"/>
</dbReference>
<feature type="chain" id="PRO_5015880318" evidence="11">
    <location>
        <begin position="33"/>
        <end position="311"/>
    </location>
</feature>
<organism evidence="13 14">
    <name type="scientific">Methylobacterium terrae</name>
    <dbReference type="NCBI Taxonomy" id="2202827"/>
    <lineage>
        <taxon>Bacteria</taxon>
        <taxon>Pseudomonadati</taxon>
        <taxon>Pseudomonadota</taxon>
        <taxon>Alphaproteobacteria</taxon>
        <taxon>Hyphomicrobiales</taxon>
        <taxon>Methylobacteriaceae</taxon>
        <taxon>Methylobacterium</taxon>
    </lineage>
</organism>
<comment type="similarity">
    <text evidence="2">Belongs to the YkuD family.</text>
</comment>
<keyword evidence="6 9" id="KW-0133">Cell shape</keyword>
<dbReference type="GO" id="GO:0005576">
    <property type="term" value="C:extracellular region"/>
    <property type="evidence" value="ECO:0007669"/>
    <property type="project" value="TreeGrafter"/>
</dbReference>
<feature type="active site" description="Nucleophile" evidence="9">
    <location>
        <position position="286"/>
    </location>
</feature>
<dbReference type="FunFam" id="2.40.440.10:FF:000002">
    <property type="entry name" value="L,D-transpeptidase ErfK/SrfK"/>
    <property type="match status" value="1"/>
</dbReference>
<dbReference type="PANTHER" id="PTHR30582">
    <property type="entry name" value="L,D-TRANSPEPTIDASE"/>
    <property type="match status" value="1"/>
</dbReference>
<dbReference type="UniPathway" id="UPA00219"/>
<dbReference type="AlphaFoldDB" id="A0A2U8WSW0"/>
<sequence>MTDKNRRFLVTGTAAGLASTLLAGALPRPALAWTDQDYAPVRRRRSRDPVPAEDGAFYDTRGQGYGGQGYGGQGYGAQPADPYRGQPVQAAPAPEEDSFWGGRRSDSPPQGTADPSPTVVVDDGPIDYARAYAALDTEPFPVAAFRWRRANPSFLRQEVAYGGRYAPGTIVVDPRAHHLYLIQEGGRARRYGVGVGRQGFAWNGAATINSKQAWPDWYPPKEMIARQPALARSVSKLQSGLGVPGGPRNPLGARALYLWQNNKDTLYRIHGTTEPESIGRSVSSGCIRMINQDAIDLYVRVPVGAQVVVLG</sequence>
<accession>A0A2U8WSW0</accession>
<evidence type="ECO:0000256" key="6">
    <source>
        <dbReference type="ARBA" id="ARBA00022960"/>
    </source>
</evidence>
<keyword evidence="8 9" id="KW-0961">Cell wall biogenesis/degradation</keyword>
<dbReference type="InterPro" id="IPR050979">
    <property type="entry name" value="LD-transpeptidase"/>
</dbReference>
<feature type="active site" description="Proton donor/acceptor" evidence="9">
    <location>
        <position position="270"/>
    </location>
</feature>
<dbReference type="Proteomes" id="UP000245444">
    <property type="component" value="Chromosome"/>
</dbReference>
<feature type="region of interest" description="Disordered" evidence="10">
    <location>
        <begin position="41"/>
        <end position="120"/>
    </location>
</feature>
<keyword evidence="3" id="KW-0328">Glycosyltransferase</keyword>
<dbReference type="GO" id="GO:0071555">
    <property type="term" value="P:cell wall organization"/>
    <property type="evidence" value="ECO:0007669"/>
    <property type="project" value="UniProtKB-UniRule"/>
</dbReference>
<comment type="pathway">
    <text evidence="1 9">Cell wall biogenesis; peptidoglycan biosynthesis.</text>
</comment>
<dbReference type="GO" id="GO:0008360">
    <property type="term" value="P:regulation of cell shape"/>
    <property type="evidence" value="ECO:0007669"/>
    <property type="project" value="UniProtKB-UniRule"/>
</dbReference>
<keyword evidence="4" id="KW-0808">Transferase</keyword>
<keyword evidence="7 9" id="KW-0573">Peptidoglycan synthesis</keyword>
<evidence type="ECO:0000256" key="11">
    <source>
        <dbReference type="SAM" id="SignalP"/>
    </source>
</evidence>
<name>A0A2U8WSW0_9HYPH</name>
<dbReference type="InterPro" id="IPR006311">
    <property type="entry name" value="TAT_signal"/>
</dbReference>
<evidence type="ECO:0000256" key="3">
    <source>
        <dbReference type="ARBA" id="ARBA00022676"/>
    </source>
</evidence>
<evidence type="ECO:0000256" key="7">
    <source>
        <dbReference type="ARBA" id="ARBA00022984"/>
    </source>
</evidence>
<evidence type="ECO:0000256" key="10">
    <source>
        <dbReference type="SAM" id="MobiDB-lite"/>
    </source>
</evidence>
<dbReference type="Pfam" id="PF03734">
    <property type="entry name" value="YkuD"/>
    <property type="match status" value="1"/>
</dbReference>
<dbReference type="SUPFAM" id="SSF141523">
    <property type="entry name" value="L,D-transpeptidase catalytic domain-like"/>
    <property type="match status" value="1"/>
</dbReference>
<dbReference type="EMBL" id="CP029553">
    <property type="protein sequence ID" value="AWN49197.1"/>
    <property type="molecule type" value="Genomic_DNA"/>
</dbReference>
<dbReference type="GO" id="GO:0071972">
    <property type="term" value="F:peptidoglycan L,D-transpeptidase activity"/>
    <property type="evidence" value="ECO:0007669"/>
    <property type="project" value="TreeGrafter"/>
</dbReference>
<dbReference type="PROSITE" id="PS51318">
    <property type="entry name" value="TAT"/>
    <property type="match status" value="1"/>
</dbReference>
<proteinExistence type="inferred from homology"/>
<evidence type="ECO:0000256" key="5">
    <source>
        <dbReference type="ARBA" id="ARBA00022801"/>
    </source>
</evidence>
<keyword evidence="11" id="KW-0732">Signal</keyword>
<feature type="compositionally biased region" description="Gly residues" evidence="10">
    <location>
        <begin position="63"/>
        <end position="75"/>
    </location>
</feature>
<dbReference type="PROSITE" id="PS52029">
    <property type="entry name" value="LD_TPASE"/>
    <property type="match status" value="1"/>
</dbReference>
<protein>
    <submittedName>
        <fullName evidence="13">L,D-transpeptidase</fullName>
    </submittedName>
</protein>
<dbReference type="InterPro" id="IPR005490">
    <property type="entry name" value="LD_TPept_cat_dom"/>
</dbReference>
<gene>
    <name evidence="13" type="ORF">DK419_24960</name>
</gene>
<dbReference type="CDD" id="cd16913">
    <property type="entry name" value="YkuD_like"/>
    <property type="match status" value="1"/>
</dbReference>
<dbReference type="PANTHER" id="PTHR30582:SF24">
    <property type="entry name" value="L,D-TRANSPEPTIDASE ERFK_SRFK-RELATED"/>
    <property type="match status" value="1"/>
</dbReference>
<evidence type="ECO:0000259" key="12">
    <source>
        <dbReference type="PROSITE" id="PS52029"/>
    </source>
</evidence>
<dbReference type="GO" id="GO:0018104">
    <property type="term" value="P:peptidoglycan-protein cross-linking"/>
    <property type="evidence" value="ECO:0007669"/>
    <property type="project" value="TreeGrafter"/>
</dbReference>
<feature type="domain" description="L,D-TPase catalytic" evidence="12">
    <location>
        <begin position="168"/>
        <end position="310"/>
    </location>
</feature>
<evidence type="ECO:0000256" key="8">
    <source>
        <dbReference type="ARBA" id="ARBA00023316"/>
    </source>
</evidence>